<dbReference type="AlphaFoldDB" id="A0A699ZZZ1"/>
<evidence type="ECO:0000256" key="3">
    <source>
        <dbReference type="PROSITE-ProRule" id="PRU00221"/>
    </source>
</evidence>
<evidence type="ECO:0000256" key="1">
    <source>
        <dbReference type="ARBA" id="ARBA00022574"/>
    </source>
</evidence>
<accession>A0A699ZZZ1</accession>
<dbReference type="PANTHER" id="PTHR22847:SF637">
    <property type="entry name" value="WD REPEAT DOMAIN 5B"/>
    <property type="match status" value="1"/>
</dbReference>
<dbReference type="PANTHER" id="PTHR22847">
    <property type="entry name" value="WD40 REPEAT PROTEIN"/>
    <property type="match status" value="1"/>
</dbReference>
<comment type="caution">
    <text evidence="4">The sequence shown here is derived from an EMBL/GenBank/DDBJ whole genome shotgun (WGS) entry which is preliminary data.</text>
</comment>
<dbReference type="PROSITE" id="PS50082">
    <property type="entry name" value="WD_REPEATS_2"/>
    <property type="match status" value="3"/>
</dbReference>
<dbReference type="Proteomes" id="UP000485058">
    <property type="component" value="Unassembled WGS sequence"/>
</dbReference>
<evidence type="ECO:0000313" key="4">
    <source>
        <dbReference type="EMBL" id="GFH24566.1"/>
    </source>
</evidence>
<dbReference type="GO" id="GO:1990234">
    <property type="term" value="C:transferase complex"/>
    <property type="evidence" value="ECO:0007669"/>
    <property type="project" value="UniProtKB-ARBA"/>
</dbReference>
<dbReference type="Gene3D" id="2.130.10.10">
    <property type="entry name" value="YVTN repeat-like/Quinoprotein amine dehydrogenase"/>
    <property type="match status" value="2"/>
</dbReference>
<dbReference type="InterPro" id="IPR020472">
    <property type="entry name" value="WD40_PAC1"/>
</dbReference>
<sequence>MEQVLERNNPTKCSAGVLAMRVPDPPSYAPPSICAISKDGKIVAVGGKDVELYLWSTDSGELMSTLRGHEIAWTSSNDNTFFVTVQEDSKWEEHVARGVEYRQCEDGHTGPVSTVMCYPMPDGTHVIISCGAADHTIVVWDLETASKRNTILIDELEHAKNVRYHISKEGTQVAAWCTDSVPFPNLIFVDALNGAKNAVYCHDGLVRHATFAKDAAKIISCGSDGKIVLWDTLSFEPQVTLVGHNGSVLCCGINEEGNRIVSSGEDCTIRVWSTEDGQQLMMMQAQDEPIKFCAFAKSSSSNKVLSCDMSGRVYVWNVLSEVVASLIRRFADNISSVVLSNDNKLLAAGCNNGRIM</sequence>
<keyword evidence="1 3" id="KW-0853">WD repeat</keyword>
<dbReference type="InterPro" id="IPR036322">
    <property type="entry name" value="WD40_repeat_dom_sf"/>
</dbReference>
<name>A0A699ZZZ1_HAELA</name>
<gene>
    <name evidence="4" type="ORF">HaLaN_22385</name>
</gene>
<organism evidence="4 5">
    <name type="scientific">Haematococcus lacustris</name>
    <name type="common">Green alga</name>
    <name type="synonym">Haematococcus pluvialis</name>
    <dbReference type="NCBI Taxonomy" id="44745"/>
    <lineage>
        <taxon>Eukaryota</taxon>
        <taxon>Viridiplantae</taxon>
        <taxon>Chlorophyta</taxon>
        <taxon>core chlorophytes</taxon>
        <taxon>Chlorophyceae</taxon>
        <taxon>CS clade</taxon>
        <taxon>Chlamydomonadales</taxon>
        <taxon>Haematococcaceae</taxon>
        <taxon>Haematococcus</taxon>
    </lineage>
</organism>
<feature type="non-terminal residue" evidence="4">
    <location>
        <position position="356"/>
    </location>
</feature>
<dbReference type="PROSITE" id="PS50294">
    <property type="entry name" value="WD_REPEATS_REGION"/>
    <property type="match status" value="1"/>
</dbReference>
<dbReference type="InterPro" id="IPR015943">
    <property type="entry name" value="WD40/YVTN_repeat-like_dom_sf"/>
</dbReference>
<feature type="repeat" description="WD" evidence="3">
    <location>
        <begin position="105"/>
        <end position="150"/>
    </location>
</feature>
<feature type="repeat" description="WD" evidence="3">
    <location>
        <begin position="241"/>
        <end position="282"/>
    </location>
</feature>
<dbReference type="SMART" id="SM00320">
    <property type="entry name" value="WD40"/>
    <property type="match status" value="5"/>
</dbReference>
<dbReference type="EMBL" id="BLLF01002573">
    <property type="protein sequence ID" value="GFH24566.1"/>
    <property type="molecule type" value="Genomic_DNA"/>
</dbReference>
<evidence type="ECO:0000256" key="2">
    <source>
        <dbReference type="ARBA" id="ARBA00022737"/>
    </source>
</evidence>
<dbReference type="PRINTS" id="PR00320">
    <property type="entry name" value="GPROTEINBRPT"/>
</dbReference>
<dbReference type="Pfam" id="PF00400">
    <property type="entry name" value="WD40"/>
    <property type="match status" value="3"/>
</dbReference>
<protein>
    <submittedName>
        <fullName evidence="4">WD_REPEATS_REGION domain-containing protein</fullName>
    </submittedName>
</protein>
<proteinExistence type="predicted"/>
<feature type="repeat" description="WD" evidence="3">
    <location>
        <begin position="199"/>
        <end position="231"/>
    </location>
</feature>
<dbReference type="SUPFAM" id="SSF50978">
    <property type="entry name" value="WD40 repeat-like"/>
    <property type="match status" value="1"/>
</dbReference>
<dbReference type="InterPro" id="IPR001680">
    <property type="entry name" value="WD40_rpt"/>
</dbReference>
<evidence type="ECO:0000313" key="5">
    <source>
        <dbReference type="Proteomes" id="UP000485058"/>
    </source>
</evidence>
<keyword evidence="5" id="KW-1185">Reference proteome</keyword>
<keyword evidence="2" id="KW-0677">Repeat</keyword>
<reference evidence="4 5" key="1">
    <citation type="submission" date="2020-02" db="EMBL/GenBank/DDBJ databases">
        <title>Draft genome sequence of Haematococcus lacustris strain NIES-144.</title>
        <authorList>
            <person name="Morimoto D."/>
            <person name="Nakagawa S."/>
            <person name="Yoshida T."/>
            <person name="Sawayama S."/>
        </authorList>
    </citation>
    <scope>NUCLEOTIDE SEQUENCE [LARGE SCALE GENOMIC DNA]</scope>
    <source>
        <strain evidence="4 5">NIES-144</strain>
    </source>
</reference>